<feature type="domain" description="Flavodoxin-like" evidence="14">
    <location>
        <begin position="651"/>
        <end position="796"/>
    </location>
</feature>
<dbReference type="InterPro" id="IPR017927">
    <property type="entry name" value="FAD-bd_FR_type"/>
</dbReference>
<evidence type="ECO:0000256" key="1">
    <source>
        <dbReference type="ARBA" id="ARBA00001917"/>
    </source>
</evidence>
<dbReference type="AlphaFoldDB" id="A0A1Y2HCB1"/>
<evidence type="ECO:0000313" key="17">
    <source>
        <dbReference type="Proteomes" id="UP000193411"/>
    </source>
</evidence>
<dbReference type="Pfam" id="PF00258">
    <property type="entry name" value="Flavodoxin_1"/>
    <property type="match status" value="1"/>
</dbReference>
<dbReference type="InterPro" id="IPR039261">
    <property type="entry name" value="FNR_nucleotide-bd"/>
</dbReference>
<dbReference type="Proteomes" id="UP000193411">
    <property type="component" value="Unassembled WGS sequence"/>
</dbReference>
<keyword evidence="9" id="KW-0560">Oxidoreductase</keyword>
<dbReference type="InterPro" id="IPR023173">
    <property type="entry name" value="NADPH_Cyt_P450_Rdtase_alpha"/>
</dbReference>
<evidence type="ECO:0000256" key="11">
    <source>
        <dbReference type="ARBA" id="ARBA00023797"/>
    </source>
</evidence>
<keyword evidence="5" id="KW-0285">Flavoprotein</keyword>
<dbReference type="GO" id="GO:0005506">
    <property type="term" value="F:iron ion binding"/>
    <property type="evidence" value="ECO:0007669"/>
    <property type="project" value="InterPro"/>
</dbReference>
<dbReference type="Pfam" id="PF00067">
    <property type="entry name" value="p450"/>
    <property type="match status" value="1"/>
</dbReference>
<dbReference type="Gene3D" id="1.10.630.10">
    <property type="entry name" value="Cytochrome P450"/>
    <property type="match status" value="1"/>
</dbReference>
<dbReference type="InterPro" id="IPR017938">
    <property type="entry name" value="Riboflavin_synthase-like_b-brl"/>
</dbReference>
<dbReference type="Pfam" id="PF00667">
    <property type="entry name" value="FAD_binding_1"/>
    <property type="match status" value="1"/>
</dbReference>
<dbReference type="InterPro" id="IPR001128">
    <property type="entry name" value="Cyt_P450"/>
</dbReference>
<accession>A0A1Y2HCB1</accession>
<dbReference type="GO" id="GO:0010181">
    <property type="term" value="F:FMN binding"/>
    <property type="evidence" value="ECO:0007669"/>
    <property type="project" value="InterPro"/>
</dbReference>
<dbReference type="STRING" id="765915.A0A1Y2HCB1"/>
<comment type="similarity">
    <text evidence="3">In the N-terminal section; belongs to the cytochrome P450 family.</text>
</comment>
<dbReference type="PRINTS" id="PR00463">
    <property type="entry name" value="EP450I"/>
</dbReference>
<keyword evidence="7" id="KW-0274">FAD</keyword>
<evidence type="ECO:0000256" key="8">
    <source>
        <dbReference type="ARBA" id="ARBA00022857"/>
    </source>
</evidence>
<name>A0A1Y2HCB1_9FUNG</name>
<dbReference type="SUPFAM" id="SSF52218">
    <property type="entry name" value="Flavoproteins"/>
    <property type="match status" value="1"/>
</dbReference>
<dbReference type="Gene3D" id="3.40.50.80">
    <property type="entry name" value="Nucleotide-binding domain of ferredoxin-NADP reductase (FNR) module"/>
    <property type="match status" value="1"/>
</dbReference>
<dbReference type="OrthoDB" id="1470350at2759"/>
<dbReference type="InterPro" id="IPR017972">
    <property type="entry name" value="Cyt_P450_CS"/>
</dbReference>
<dbReference type="PANTHER" id="PTHR19384">
    <property type="entry name" value="NITRIC OXIDE SYNTHASE-RELATED"/>
    <property type="match status" value="1"/>
</dbReference>
<dbReference type="InterPro" id="IPR008254">
    <property type="entry name" value="Flavodoxin/NO_synth"/>
</dbReference>
<dbReference type="GO" id="GO:0003958">
    <property type="term" value="F:NADPH-hemoprotein reductase activity"/>
    <property type="evidence" value="ECO:0007669"/>
    <property type="project" value="UniProtKB-EC"/>
</dbReference>
<evidence type="ECO:0000256" key="6">
    <source>
        <dbReference type="ARBA" id="ARBA00022723"/>
    </source>
</evidence>
<dbReference type="PROSITE" id="PS50902">
    <property type="entry name" value="FLAVODOXIN_LIKE"/>
    <property type="match status" value="1"/>
</dbReference>
<dbReference type="Pfam" id="PF00175">
    <property type="entry name" value="NAD_binding_1"/>
    <property type="match status" value="1"/>
</dbReference>
<protein>
    <recommendedName>
        <fullName evidence="11">NADPH--hemoprotein reductase</fullName>
        <ecNumber evidence="11">1.6.2.4</ecNumber>
    </recommendedName>
</protein>
<dbReference type="PRINTS" id="PR00385">
    <property type="entry name" value="P450"/>
</dbReference>
<dbReference type="InterPro" id="IPR001433">
    <property type="entry name" value="OxRdtase_FAD/NAD-bd"/>
</dbReference>
<dbReference type="InterPro" id="IPR002401">
    <property type="entry name" value="Cyt_P450_E_grp-I"/>
</dbReference>
<evidence type="ECO:0000259" key="15">
    <source>
        <dbReference type="PROSITE" id="PS51384"/>
    </source>
</evidence>
<sequence>MPTSVPTTPAATAEDAQVCPIPHVNGTASDADASRPSTASSGRSLFGRLLNRSTSPTGATCPAAAGPQVFKLAVSLASSETTIHFTPATTSAELKQQIIAKLNLAPLAEFYLQDANGHAVLDLEPDVLVHFSRLVVVLGTPACKEPLGPRGISVFGNAHQLAPDFIGALKEFEAQFGDTYHMNVFDRHVVGTIDPDIVQRVICESPFFTKKIVGALKEVQAFAGHGLFTSDTSDPEWEPAHKVLMPTFSVPSMKMYIPDMAHVTGLLVNAFAKMEGKEVSITEWMTRFTLQTIGVSGFGYDFHLLDGPEAKLHPFVDAMNYCLNESKRRALATRFYKMMPSQANAKYDECHKLMATTVEKVIADRKANPDPSKVDLLNYMLTAKTPDGKTLPDDNIRDQVITFLIAGHETTSTLMSWTLWLLTQHPAIESRLLEEAIRVCGTDPSQPITPQQVGQLTYTTQVLKESLRLYPPAPVVGKTCQISTIVNGHRINRGDSVLCNAVGLHRSRAVWGPNPHVFNPDHFTKEAERKRHMFSWIPFSFGERSCIGMAFAMQEAKIALATLVRMFTFEYTGPVPPPYDPQALTVRPKELNMTIMRRESLPTFAPGVPAQVSSATTAEASAKQQSDSAASTQLFSGHLAKDGADLKLKSLTVAYGSNSGTSEEYARQVATTARKFGIENTNLVSLDDWAAMDPKPTGPASTVVVVTATYNGSPPDNAAKCAEWLKLSGSSPLLKDTPYAVFGCGNSQWRTFQQFPHLVDDALERMGGLRIVSVGEGDADAGDMDEAFTLWHANLWVTLQRAYGMTAEGVSHPMLGESGLPSEAVKVNVLVKGQAGAIKELRPSGTHLPTKVAVNQELLKPVHNLEWTKGKSTRHLEFTSDQVYVPGDHLEVWPENDPKLMSQLASHLGLDLASAAFTLDIPAGTPINPKCPAATIASLTSDADEPATFSVRDALTYFVDLTGPVPRALAELVADRTNQPDLAQSIRALDAAAIKSVTATYRRAIDALLAIPHLTWRDVLVATTSVAPRRYSIASAAQGQIALCVGVQDDGLCSQFLQRAPEGATVYTHVKACPQFRLPEDPKVPVMMVCAGTGLAPFLGFVDALNRDTNAHLFFGCRHADHDHLYKEKLAAGLTKSHVAYSRMDGSEAKYVQHMVEARAAVVKDLIVEQKGTIYVCGSAKGMAREVHDVLEHMLGKAYVEELRQGGRYLEDVWG</sequence>
<feature type="region of interest" description="Disordered" evidence="13">
    <location>
        <begin position="1"/>
        <end position="42"/>
    </location>
</feature>
<keyword evidence="12" id="KW-0349">Heme</keyword>
<comment type="caution">
    <text evidence="16">The sequence shown here is derived from an EMBL/GenBank/DDBJ whole genome shotgun (WGS) entry which is preliminary data.</text>
</comment>
<evidence type="ECO:0000256" key="10">
    <source>
        <dbReference type="ARBA" id="ARBA00023004"/>
    </source>
</evidence>
<dbReference type="PROSITE" id="PS51384">
    <property type="entry name" value="FAD_FR"/>
    <property type="match status" value="1"/>
</dbReference>
<dbReference type="InterPro" id="IPR029039">
    <property type="entry name" value="Flavoprotein-like_sf"/>
</dbReference>
<dbReference type="GO" id="GO:0005829">
    <property type="term" value="C:cytosol"/>
    <property type="evidence" value="ECO:0007669"/>
    <property type="project" value="TreeGrafter"/>
</dbReference>
<reference evidence="16 17" key="1">
    <citation type="submission" date="2016-07" db="EMBL/GenBank/DDBJ databases">
        <title>Pervasive Adenine N6-methylation of Active Genes in Fungi.</title>
        <authorList>
            <consortium name="DOE Joint Genome Institute"/>
            <person name="Mondo S.J."/>
            <person name="Dannebaum R.O."/>
            <person name="Kuo R.C."/>
            <person name="Labutti K."/>
            <person name="Haridas S."/>
            <person name="Kuo A."/>
            <person name="Salamov A."/>
            <person name="Ahrendt S.R."/>
            <person name="Lipzen A."/>
            <person name="Sullivan W."/>
            <person name="Andreopoulos W.B."/>
            <person name="Clum A."/>
            <person name="Lindquist E."/>
            <person name="Daum C."/>
            <person name="Ramamoorthy G.K."/>
            <person name="Gryganskyi A."/>
            <person name="Culley D."/>
            <person name="Magnuson J.K."/>
            <person name="James T.Y."/>
            <person name="O'Malley M.A."/>
            <person name="Stajich J.E."/>
            <person name="Spatafora J.W."/>
            <person name="Visel A."/>
            <person name="Grigoriev I.V."/>
        </authorList>
    </citation>
    <scope>NUCLEOTIDE SEQUENCE [LARGE SCALE GENOMIC DNA]</scope>
    <source>
        <strain evidence="16 17">PL171</strain>
    </source>
</reference>
<dbReference type="Gene3D" id="1.20.990.10">
    <property type="entry name" value="NADPH-cytochrome p450 Reductase, Chain A, domain 3"/>
    <property type="match status" value="1"/>
</dbReference>
<dbReference type="Gene3D" id="2.40.30.10">
    <property type="entry name" value="Translation factors"/>
    <property type="match status" value="1"/>
</dbReference>
<dbReference type="InterPro" id="IPR036396">
    <property type="entry name" value="Cyt_P450_sf"/>
</dbReference>
<dbReference type="Gene3D" id="3.40.50.360">
    <property type="match status" value="1"/>
</dbReference>
<comment type="cofactor">
    <cofactor evidence="2">
        <name>FAD</name>
        <dbReference type="ChEBI" id="CHEBI:57692"/>
    </cofactor>
</comment>
<keyword evidence="8" id="KW-0521">NADP</keyword>
<comment type="cofactor">
    <cofactor evidence="1">
        <name>FMN</name>
        <dbReference type="ChEBI" id="CHEBI:58210"/>
    </cofactor>
</comment>
<dbReference type="InterPro" id="IPR003097">
    <property type="entry name" value="CysJ-like_FAD-binding"/>
</dbReference>
<proteinExistence type="inferred from homology"/>
<evidence type="ECO:0000256" key="2">
    <source>
        <dbReference type="ARBA" id="ARBA00001974"/>
    </source>
</evidence>
<dbReference type="GO" id="GO:0020037">
    <property type="term" value="F:heme binding"/>
    <property type="evidence" value="ECO:0007669"/>
    <property type="project" value="InterPro"/>
</dbReference>
<keyword evidence="6 12" id="KW-0479">Metal-binding</keyword>
<organism evidence="16 17">
    <name type="scientific">Catenaria anguillulae PL171</name>
    <dbReference type="NCBI Taxonomy" id="765915"/>
    <lineage>
        <taxon>Eukaryota</taxon>
        <taxon>Fungi</taxon>
        <taxon>Fungi incertae sedis</taxon>
        <taxon>Blastocladiomycota</taxon>
        <taxon>Blastocladiomycetes</taxon>
        <taxon>Blastocladiales</taxon>
        <taxon>Catenariaceae</taxon>
        <taxon>Catenaria</taxon>
    </lineage>
</organism>
<dbReference type="GO" id="GO:0004497">
    <property type="term" value="F:monooxygenase activity"/>
    <property type="evidence" value="ECO:0007669"/>
    <property type="project" value="InterPro"/>
</dbReference>
<comment type="cofactor">
    <cofactor evidence="12">
        <name>heme</name>
        <dbReference type="ChEBI" id="CHEBI:30413"/>
    </cofactor>
</comment>
<evidence type="ECO:0000256" key="7">
    <source>
        <dbReference type="ARBA" id="ARBA00022827"/>
    </source>
</evidence>
<evidence type="ECO:0000259" key="14">
    <source>
        <dbReference type="PROSITE" id="PS50902"/>
    </source>
</evidence>
<keyword evidence="4" id="KW-0813">Transport</keyword>
<feature type="binding site" description="axial binding residue" evidence="12">
    <location>
        <position position="546"/>
    </location>
    <ligand>
        <name>heme</name>
        <dbReference type="ChEBI" id="CHEBI:30413"/>
    </ligand>
    <ligandPart>
        <name>Fe</name>
        <dbReference type="ChEBI" id="CHEBI:18248"/>
    </ligandPart>
</feature>
<evidence type="ECO:0000256" key="12">
    <source>
        <dbReference type="PIRSR" id="PIRSR602401-1"/>
    </source>
</evidence>
<evidence type="ECO:0000256" key="4">
    <source>
        <dbReference type="ARBA" id="ARBA00022448"/>
    </source>
</evidence>
<evidence type="ECO:0000256" key="13">
    <source>
        <dbReference type="SAM" id="MobiDB-lite"/>
    </source>
</evidence>
<dbReference type="SUPFAM" id="SSF63380">
    <property type="entry name" value="Riboflavin synthase domain-like"/>
    <property type="match status" value="1"/>
</dbReference>
<evidence type="ECO:0000313" key="16">
    <source>
        <dbReference type="EMBL" id="ORZ30702.1"/>
    </source>
</evidence>
<dbReference type="GO" id="GO:0016705">
    <property type="term" value="F:oxidoreductase activity, acting on paired donors, with incorporation or reduction of molecular oxygen"/>
    <property type="evidence" value="ECO:0007669"/>
    <property type="project" value="InterPro"/>
</dbReference>
<dbReference type="GO" id="GO:0050660">
    <property type="term" value="F:flavin adenine dinucleotide binding"/>
    <property type="evidence" value="ECO:0007669"/>
    <property type="project" value="TreeGrafter"/>
</dbReference>
<evidence type="ECO:0000256" key="5">
    <source>
        <dbReference type="ARBA" id="ARBA00022630"/>
    </source>
</evidence>
<evidence type="ECO:0000256" key="9">
    <source>
        <dbReference type="ARBA" id="ARBA00023002"/>
    </source>
</evidence>
<dbReference type="SUPFAM" id="SSF52343">
    <property type="entry name" value="Ferredoxin reductase-like, C-terminal NADP-linked domain"/>
    <property type="match status" value="1"/>
</dbReference>
<feature type="compositionally biased region" description="Low complexity" evidence="13">
    <location>
        <begin position="1"/>
        <end position="13"/>
    </location>
</feature>
<dbReference type="PROSITE" id="PS00086">
    <property type="entry name" value="CYTOCHROME_P450"/>
    <property type="match status" value="1"/>
</dbReference>
<dbReference type="SUPFAM" id="SSF48264">
    <property type="entry name" value="Cytochrome P450"/>
    <property type="match status" value="1"/>
</dbReference>
<keyword evidence="10 12" id="KW-0408">Iron</keyword>
<keyword evidence="17" id="KW-1185">Reference proteome</keyword>
<dbReference type="EMBL" id="MCFL01000076">
    <property type="protein sequence ID" value="ORZ30702.1"/>
    <property type="molecule type" value="Genomic_DNA"/>
</dbReference>
<dbReference type="PANTHER" id="PTHR19384:SF17">
    <property type="entry name" value="NADPH--CYTOCHROME P450 REDUCTASE"/>
    <property type="match status" value="1"/>
</dbReference>
<dbReference type="EC" id="1.6.2.4" evidence="11"/>
<feature type="domain" description="FAD-binding FR-type" evidence="15">
    <location>
        <begin position="845"/>
        <end position="1079"/>
    </location>
</feature>
<evidence type="ECO:0000256" key="3">
    <source>
        <dbReference type="ARBA" id="ARBA00010018"/>
    </source>
</evidence>
<gene>
    <name evidence="16" type="ORF">BCR44DRAFT_117822</name>
</gene>